<organism evidence="1">
    <name type="scientific">Tetraodon nigroviridis</name>
    <name type="common">Spotted green pufferfish</name>
    <name type="synonym">Chelonodon nigroviridis</name>
    <dbReference type="NCBI Taxonomy" id="99883"/>
    <lineage>
        <taxon>Eukaryota</taxon>
        <taxon>Metazoa</taxon>
        <taxon>Chordata</taxon>
        <taxon>Craniata</taxon>
        <taxon>Vertebrata</taxon>
        <taxon>Euteleostomi</taxon>
        <taxon>Actinopterygii</taxon>
        <taxon>Neopterygii</taxon>
        <taxon>Teleostei</taxon>
        <taxon>Neoteleostei</taxon>
        <taxon>Acanthomorphata</taxon>
        <taxon>Eupercaria</taxon>
        <taxon>Tetraodontiformes</taxon>
        <taxon>Tetradontoidea</taxon>
        <taxon>Tetraodontidae</taxon>
        <taxon>Tetraodon</taxon>
    </lineage>
</organism>
<dbReference type="EMBL" id="CAAE01015778">
    <property type="protein sequence ID" value="CAG13451.1"/>
    <property type="molecule type" value="Genomic_DNA"/>
</dbReference>
<gene>
    <name evidence="1" type="ORF">GSTENG00036866001</name>
</gene>
<proteinExistence type="predicted"/>
<reference evidence="1" key="2">
    <citation type="submission" date="2004-02" db="EMBL/GenBank/DDBJ databases">
        <authorList>
            <consortium name="Genoscope"/>
            <consortium name="Whitehead Institute Centre for Genome Research"/>
        </authorList>
    </citation>
    <scope>NUCLEOTIDE SEQUENCE</scope>
</reference>
<dbReference type="KEGG" id="tng:GSTEN00036866G001"/>
<feature type="non-terminal residue" evidence="1">
    <location>
        <position position="1"/>
    </location>
</feature>
<protein>
    <submittedName>
        <fullName evidence="1">(spotted green pufferfish) hypothetical protein</fullName>
    </submittedName>
</protein>
<comment type="caution">
    <text evidence="1">The sequence shown here is derived from an EMBL/GenBank/DDBJ whole genome shotgun (WGS) entry which is preliminary data.</text>
</comment>
<name>Q4RDT1_TETNG</name>
<accession>Q4RDT1</accession>
<reference evidence="1" key="1">
    <citation type="journal article" date="2004" name="Nature">
        <title>Genome duplication in the teleost fish Tetraodon nigroviridis reveals the early vertebrate proto-karyotype.</title>
        <authorList>
            <person name="Jaillon O."/>
            <person name="Aury J.-M."/>
            <person name="Brunet F."/>
            <person name="Petit J.-L."/>
            <person name="Stange-Thomann N."/>
            <person name="Mauceli E."/>
            <person name="Bouneau L."/>
            <person name="Fischer C."/>
            <person name="Ozouf-Costaz C."/>
            <person name="Bernot A."/>
            <person name="Nicaud S."/>
            <person name="Jaffe D."/>
            <person name="Fisher S."/>
            <person name="Lutfalla G."/>
            <person name="Dossat C."/>
            <person name="Segurens B."/>
            <person name="Dasilva C."/>
            <person name="Salanoubat M."/>
            <person name="Levy M."/>
            <person name="Boudet N."/>
            <person name="Castellano S."/>
            <person name="Anthouard V."/>
            <person name="Jubin C."/>
            <person name="Castelli V."/>
            <person name="Katinka M."/>
            <person name="Vacherie B."/>
            <person name="Biemont C."/>
            <person name="Skalli Z."/>
            <person name="Cattolico L."/>
            <person name="Poulain J."/>
            <person name="De Berardinis V."/>
            <person name="Cruaud C."/>
            <person name="Duprat S."/>
            <person name="Brottier P."/>
            <person name="Coutanceau J.-P."/>
            <person name="Gouzy J."/>
            <person name="Parra G."/>
            <person name="Lardier G."/>
            <person name="Chapple C."/>
            <person name="McKernan K.J."/>
            <person name="McEwan P."/>
            <person name="Bosak S."/>
            <person name="Kellis M."/>
            <person name="Volff J.-N."/>
            <person name="Guigo R."/>
            <person name="Zody M.C."/>
            <person name="Mesirov J."/>
            <person name="Lindblad-Toh K."/>
            <person name="Birren B."/>
            <person name="Nusbaum C."/>
            <person name="Kahn D."/>
            <person name="Robinson-Rechavi M."/>
            <person name="Laudet V."/>
            <person name="Schachter V."/>
            <person name="Quetier F."/>
            <person name="Saurin W."/>
            <person name="Scarpelli C."/>
            <person name="Wincker P."/>
            <person name="Lander E.S."/>
            <person name="Weissenbach J."/>
            <person name="Roest Crollius H."/>
        </authorList>
    </citation>
    <scope>NUCLEOTIDE SEQUENCE [LARGE SCALE GENOMIC DNA]</scope>
</reference>
<sequence length="44" mass="4969">ESDESTISRPSERKTDSFVFAVRRTKHPAEEVTCAHTHTHTDAT</sequence>
<dbReference type="AlphaFoldDB" id="Q4RDT1"/>
<evidence type="ECO:0000313" key="1">
    <source>
        <dbReference type="EMBL" id="CAG13451.1"/>
    </source>
</evidence>